<evidence type="ECO:0000313" key="5">
    <source>
        <dbReference type="Proteomes" id="UP000758168"/>
    </source>
</evidence>
<dbReference type="NCBIfam" id="NF006718">
    <property type="entry name" value="PRK09256.1"/>
    <property type="match status" value="1"/>
</dbReference>
<comment type="caution">
    <text evidence="4">The sequence shown here is derived from an EMBL/GenBank/DDBJ whole genome shotgun (WGS) entry which is preliminary data.</text>
</comment>
<organism evidence="4 5">
    <name type="scientific">Microlunatus capsulatus</name>
    <dbReference type="NCBI Taxonomy" id="99117"/>
    <lineage>
        <taxon>Bacteria</taxon>
        <taxon>Bacillati</taxon>
        <taxon>Actinomycetota</taxon>
        <taxon>Actinomycetes</taxon>
        <taxon>Propionibacteriales</taxon>
        <taxon>Propionibacteriaceae</taxon>
        <taxon>Microlunatus</taxon>
    </lineage>
</organism>
<dbReference type="RefSeq" id="WP_210057605.1">
    <property type="nucleotide sequence ID" value="NZ_BAAAMH010000010.1"/>
</dbReference>
<dbReference type="PANTHER" id="PTHR47814:SF1">
    <property type="entry name" value="PEPTIDYL-TRNA HYDROLASE ARFB"/>
    <property type="match status" value="1"/>
</dbReference>
<proteinExistence type="inferred from homology"/>
<dbReference type="InterPro" id="IPR045853">
    <property type="entry name" value="Pep_chain_release_fac_I_sf"/>
</dbReference>
<accession>A0ABS4ZB08</accession>
<feature type="domain" description="Prokaryotic-type class I peptide chain release factors" evidence="3">
    <location>
        <begin position="13"/>
        <end position="139"/>
    </location>
</feature>
<dbReference type="PANTHER" id="PTHR47814">
    <property type="entry name" value="PEPTIDYL-TRNA HYDROLASE ARFB"/>
    <property type="match status" value="1"/>
</dbReference>
<name>A0ABS4ZB08_9ACTN</name>
<reference evidence="4 5" key="1">
    <citation type="submission" date="2021-03" db="EMBL/GenBank/DDBJ databases">
        <title>Sequencing the genomes of 1000 actinobacteria strains.</title>
        <authorList>
            <person name="Klenk H.-P."/>
        </authorList>
    </citation>
    <scope>NUCLEOTIDE SEQUENCE [LARGE SCALE GENOMIC DNA]</scope>
    <source>
        <strain evidence="4 5">DSM 12936</strain>
    </source>
</reference>
<keyword evidence="5" id="KW-1185">Reference proteome</keyword>
<protein>
    <submittedName>
        <fullName evidence="4">Ribosome-associated protein</fullName>
    </submittedName>
</protein>
<evidence type="ECO:0000259" key="3">
    <source>
        <dbReference type="Pfam" id="PF00472"/>
    </source>
</evidence>
<feature type="compositionally biased region" description="Basic residues" evidence="2">
    <location>
        <begin position="129"/>
        <end position="144"/>
    </location>
</feature>
<evidence type="ECO:0000256" key="1">
    <source>
        <dbReference type="ARBA" id="ARBA00010835"/>
    </source>
</evidence>
<dbReference type="Pfam" id="PF00472">
    <property type="entry name" value="RF-1"/>
    <property type="match status" value="1"/>
</dbReference>
<dbReference type="Gene3D" id="3.30.160.20">
    <property type="match status" value="1"/>
</dbReference>
<evidence type="ECO:0000313" key="4">
    <source>
        <dbReference type="EMBL" id="MBP2418248.1"/>
    </source>
</evidence>
<dbReference type="Proteomes" id="UP000758168">
    <property type="component" value="Unassembled WGS sequence"/>
</dbReference>
<dbReference type="EMBL" id="JAGIOB010000001">
    <property type="protein sequence ID" value="MBP2418248.1"/>
    <property type="molecule type" value="Genomic_DNA"/>
</dbReference>
<dbReference type="SUPFAM" id="SSF75620">
    <property type="entry name" value="Release factor"/>
    <property type="match status" value="1"/>
</dbReference>
<comment type="similarity">
    <text evidence="1">Belongs to the prokaryotic/mitochondrial release factor family.</text>
</comment>
<gene>
    <name evidence="4" type="ORF">JOF54_003170</name>
</gene>
<dbReference type="InterPro" id="IPR000352">
    <property type="entry name" value="Pep_chain_release_fac_I"/>
</dbReference>
<feature type="region of interest" description="Disordered" evidence="2">
    <location>
        <begin position="103"/>
        <end position="150"/>
    </location>
</feature>
<sequence length="150" mass="16353">MAAEGPLVVTADLMVDAEELRWRFSRASGPGGQGVNTTDSRVELSWTPEGSASVGRLPPALQERLTARLAGRLVQGALVVVASEHRAQLRNREAARDRLAAQLRHALAPPPPRRRATRPTRGSVERRLQGKRVRSGVKAGRRRGRDAGWS</sequence>
<evidence type="ECO:0000256" key="2">
    <source>
        <dbReference type="SAM" id="MobiDB-lite"/>
    </source>
</evidence>